<dbReference type="GO" id="GO:0006289">
    <property type="term" value="P:nucleotide-excision repair"/>
    <property type="evidence" value="ECO:0007669"/>
    <property type="project" value="InterPro"/>
</dbReference>
<dbReference type="PROSITE" id="PS51192">
    <property type="entry name" value="HELICASE_ATP_BIND_1"/>
    <property type="match status" value="1"/>
</dbReference>
<protein>
    <recommendedName>
        <fullName evidence="1">Helicase ATP-binding domain-containing protein</fullName>
    </recommendedName>
</protein>
<dbReference type="InterPro" id="IPR006935">
    <property type="entry name" value="Helicase/UvrB_N"/>
</dbReference>
<gene>
    <name evidence="2" type="ORF">LCGC14_2088470</name>
</gene>
<evidence type="ECO:0000313" key="2">
    <source>
        <dbReference type="EMBL" id="KKL72083.1"/>
    </source>
</evidence>
<organism evidence="2">
    <name type="scientific">marine sediment metagenome</name>
    <dbReference type="NCBI Taxonomy" id="412755"/>
    <lineage>
        <taxon>unclassified sequences</taxon>
        <taxon>metagenomes</taxon>
        <taxon>ecological metagenomes</taxon>
    </lineage>
</organism>
<feature type="non-terminal residue" evidence="2">
    <location>
        <position position="81"/>
    </location>
</feature>
<dbReference type="Gene3D" id="3.40.50.300">
    <property type="entry name" value="P-loop containing nucleotide triphosphate hydrolases"/>
    <property type="match status" value="1"/>
</dbReference>
<dbReference type="InterPro" id="IPR004807">
    <property type="entry name" value="UvrB"/>
</dbReference>
<evidence type="ECO:0000259" key="1">
    <source>
        <dbReference type="PROSITE" id="PS51192"/>
    </source>
</evidence>
<dbReference type="Pfam" id="PF04851">
    <property type="entry name" value="ResIII"/>
    <property type="match status" value="1"/>
</dbReference>
<dbReference type="InterPro" id="IPR027417">
    <property type="entry name" value="P-loop_NTPase"/>
</dbReference>
<dbReference type="GO" id="GO:0003677">
    <property type="term" value="F:DNA binding"/>
    <property type="evidence" value="ECO:0007669"/>
    <property type="project" value="InterPro"/>
</dbReference>
<dbReference type="EMBL" id="LAZR01025382">
    <property type="protein sequence ID" value="KKL72083.1"/>
    <property type="molecule type" value="Genomic_DNA"/>
</dbReference>
<accession>A0A0F9EDC3</accession>
<proteinExistence type="predicted"/>
<dbReference type="SUPFAM" id="SSF52540">
    <property type="entry name" value="P-loop containing nucleoside triphosphate hydrolases"/>
    <property type="match status" value="1"/>
</dbReference>
<comment type="caution">
    <text evidence="2">The sequence shown here is derived from an EMBL/GenBank/DDBJ whole genome shotgun (WGS) entry which is preliminary data.</text>
</comment>
<dbReference type="GO" id="GO:0005524">
    <property type="term" value="F:ATP binding"/>
    <property type="evidence" value="ECO:0007669"/>
    <property type="project" value="InterPro"/>
</dbReference>
<dbReference type="InterPro" id="IPR014001">
    <property type="entry name" value="Helicase_ATP-bd"/>
</dbReference>
<dbReference type="PANTHER" id="PTHR24029">
    <property type="entry name" value="UVRABC SYSTEM PROTEIN B"/>
    <property type="match status" value="1"/>
</dbReference>
<sequence length="81" mass="8985">MSVEFNLQTDFKPAGDQPLAISKLLKGISERKRFQTLLGATGTGKTFTIANIIQETKKPTLVMAPNKTLSAQLYNELKELF</sequence>
<dbReference type="GO" id="GO:0009380">
    <property type="term" value="C:excinuclease repair complex"/>
    <property type="evidence" value="ECO:0007669"/>
    <property type="project" value="InterPro"/>
</dbReference>
<feature type="domain" description="Helicase ATP-binding" evidence="1">
    <location>
        <begin position="26"/>
        <end position="81"/>
    </location>
</feature>
<name>A0A0F9EDC3_9ZZZZ</name>
<reference evidence="2" key="1">
    <citation type="journal article" date="2015" name="Nature">
        <title>Complex archaea that bridge the gap between prokaryotes and eukaryotes.</title>
        <authorList>
            <person name="Spang A."/>
            <person name="Saw J.H."/>
            <person name="Jorgensen S.L."/>
            <person name="Zaremba-Niedzwiedzka K."/>
            <person name="Martijn J."/>
            <person name="Lind A.E."/>
            <person name="van Eijk R."/>
            <person name="Schleper C."/>
            <person name="Guy L."/>
            <person name="Ettema T.J."/>
        </authorList>
    </citation>
    <scope>NUCLEOTIDE SEQUENCE</scope>
</reference>
<dbReference type="GO" id="GO:0016887">
    <property type="term" value="F:ATP hydrolysis activity"/>
    <property type="evidence" value="ECO:0007669"/>
    <property type="project" value="InterPro"/>
</dbReference>
<dbReference type="PANTHER" id="PTHR24029:SF0">
    <property type="entry name" value="UVRABC SYSTEM PROTEIN B"/>
    <property type="match status" value="1"/>
</dbReference>
<dbReference type="AlphaFoldDB" id="A0A0F9EDC3"/>